<feature type="region of interest" description="Disordered" evidence="1">
    <location>
        <begin position="74"/>
        <end position="95"/>
    </location>
</feature>
<feature type="compositionally biased region" description="Polar residues" evidence="1">
    <location>
        <begin position="83"/>
        <end position="92"/>
    </location>
</feature>
<dbReference type="EMBL" id="AMZH03011987">
    <property type="protein sequence ID" value="RRT51874.1"/>
    <property type="molecule type" value="Genomic_DNA"/>
</dbReference>
<organism evidence="2 3">
    <name type="scientific">Ensete ventricosum</name>
    <name type="common">Abyssinian banana</name>
    <name type="synonym">Musa ensete</name>
    <dbReference type="NCBI Taxonomy" id="4639"/>
    <lineage>
        <taxon>Eukaryota</taxon>
        <taxon>Viridiplantae</taxon>
        <taxon>Streptophyta</taxon>
        <taxon>Embryophyta</taxon>
        <taxon>Tracheophyta</taxon>
        <taxon>Spermatophyta</taxon>
        <taxon>Magnoliopsida</taxon>
        <taxon>Liliopsida</taxon>
        <taxon>Zingiberales</taxon>
        <taxon>Musaceae</taxon>
        <taxon>Ensete</taxon>
    </lineage>
</organism>
<proteinExistence type="predicted"/>
<dbReference type="Proteomes" id="UP000287651">
    <property type="component" value="Unassembled WGS sequence"/>
</dbReference>
<comment type="caution">
    <text evidence="2">The sequence shown here is derived from an EMBL/GenBank/DDBJ whole genome shotgun (WGS) entry which is preliminary data.</text>
</comment>
<accession>A0A426YJG2</accession>
<evidence type="ECO:0000256" key="1">
    <source>
        <dbReference type="SAM" id="MobiDB-lite"/>
    </source>
</evidence>
<evidence type="ECO:0000313" key="2">
    <source>
        <dbReference type="EMBL" id="RRT51874.1"/>
    </source>
</evidence>
<evidence type="ECO:0000313" key="3">
    <source>
        <dbReference type="Proteomes" id="UP000287651"/>
    </source>
</evidence>
<dbReference type="AlphaFoldDB" id="A0A426YJG2"/>
<sequence length="175" mass="19796">MCLNFEAVISRASVCIGAKYGQSHSPKPARNSWPRRRSSQCELCFCGFSGAPVAFRQVEEGGAMIGSSELLRTGSERRHRQTPPASTTWNRTSTRDEGKGEMVLSALFIPLLYPLPIWPQIPRLHIRAWGVEVVCFHSREHGPSRSRIESVKNRNRIRRFSFEPKSEPESNRCIG</sequence>
<reference evidence="2 3" key="1">
    <citation type="journal article" date="2014" name="Agronomy (Basel)">
        <title>A Draft Genome Sequence for Ensete ventricosum, the Drought-Tolerant Tree Against Hunger.</title>
        <authorList>
            <person name="Harrison J."/>
            <person name="Moore K.A."/>
            <person name="Paszkiewicz K."/>
            <person name="Jones T."/>
            <person name="Grant M."/>
            <person name="Ambacheew D."/>
            <person name="Muzemil S."/>
            <person name="Studholme D.J."/>
        </authorList>
    </citation>
    <scope>NUCLEOTIDE SEQUENCE [LARGE SCALE GENOMIC DNA]</scope>
</reference>
<gene>
    <name evidence="2" type="ORF">B296_00046629</name>
</gene>
<protein>
    <submittedName>
        <fullName evidence="2">Uncharacterized protein</fullName>
    </submittedName>
</protein>
<name>A0A426YJG2_ENSVE</name>